<dbReference type="NCBIfam" id="TIGR02855">
    <property type="entry name" value="spore_yabG"/>
    <property type="match status" value="1"/>
</dbReference>
<dbReference type="OrthoDB" id="9785306at2"/>
<accession>A0A150M2Z0</accession>
<sequence>MNIKINDIVGRISYSLDIPFRVIHIYEENGEPYALLHGDEIRLIADAPVKDLQKLDPEARNEILKPFRTLVEQSQELFKQDYRLIKERQIYESNAFCKRDYQLFQMPGKVLHVDGDAEYLKKCMEEYKKIGIPIYGTYCNEKDMPYIVPDLVDQYRPDILVVTGHDSYSRHRGKKKDLNAYRHSRDFVKTVLEVRKKHPNLDQLIIFAGACQSHFESLIGAGANFASSPMRVNIHALDPVYIVAKISFTPFTERIHVWDVLRNTITGERGIGGIETKGVLRTGMPYHPKLDEEN</sequence>
<comment type="caution">
    <text evidence="1">The sequence shown here is derived from an EMBL/GenBank/DDBJ whole genome shotgun (WGS) entry which is preliminary data.</text>
</comment>
<dbReference type="AlphaFoldDB" id="A0A150M2Z0"/>
<dbReference type="STRING" id="301148.B4135_0022"/>
<proteinExistence type="predicted"/>
<evidence type="ECO:0000313" key="1">
    <source>
        <dbReference type="EMBL" id="KYD18795.1"/>
    </source>
</evidence>
<dbReference type="RefSeq" id="WP_061568979.1">
    <property type="nucleotide sequence ID" value="NZ_LQYT01000045.1"/>
</dbReference>
<organism evidence="1 2">
    <name type="scientific">Caldibacillus debilis</name>
    <dbReference type="NCBI Taxonomy" id="301148"/>
    <lineage>
        <taxon>Bacteria</taxon>
        <taxon>Bacillati</taxon>
        <taxon>Bacillota</taxon>
        <taxon>Bacilli</taxon>
        <taxon>Bacillales</taxon>
        <taxon>Bacillaceae</taxon>
        <taxon>Caldibacillus</taxon>
    </lineage>
</organism>
<evidence type="ECO:0000313" key="2">
    <source>
        <dbReference type="Proteomes" id="UP000075683"/>
    </source>
</evidence>
<protein>
    <recommendedName>
        <fullName evidence="3">Sporulation peptidase YabG</fullName>
    </recommendedName>
</protein>
<dbReference type="PATRIC" id="fig|301148.3.peg.3622"/>
<dbReference type="Pfam" id="PF05582">
    <property type="entry name" value="Peptidase_U57"/>
    <property type="match status" value="1"/>
</dbReference>
<dbReference type="Proteomes" id="UP000075683">
    <property type="component" value="Unassembled WGS sequence"/>
</dbReference>
<reference evidence="1 2" key="1">
    <citation type="submission" date="2016-01" db="EMBL/GenBank/DDBJ databases">
        <title>Draft Genome Sequences of Seven Thermophilic Sporeformers Isolated from Foods.</title>
        <authorList>
            <person name="Berendsen E.M."/>
            <person name="Wells-Bennik M.H."/>
            <person name="Krawcyk A.O."/>
            <person name="De Jong A."/>
            <person name="Holsappel S."/>
            <person name="Eijlander R.T."/>
            <person name="Kuipers O.P."/>
        </authorList>
    </citation>
    <scope>NUCLEOTIDE SEQUENCE [LARGE SCALE GENOMIC DNA]</scope>
    <source>
        <strain evidence="1 2">B4135</strain>
    </source>
</reference>
<dbReference type="PIRSF" id="PIRSF011575">
    <property type="entry name" value="YabG"/>
    <property type="match status" value="1"/>
</dbReference>
<dbReference type="InterPro" id="IPR008764">
    <property type="entry name" value="Peptidase_U57"/>
</dbReference>
<gene>
    <name evidence="1" type="ORF">B4135_0022</name>
</gene>
<evidence type="ECO:0008006" key="3">
    <source>
        <dbReference type="Google" id="ProtNLM"/>
    </source>
</evidence>
<name>A0A150M2Z0_9BACI</name>
<dbReference type="EMBL" id="LQYT01000045">
    <property type="protein sequence ID" value="KYD18795.1"/>
    <property type="molecule type" value="Genomic_DNA"/>
</dbReference>